<dbReference type="OrthoDB" id="9795226at2"/>
<dbReference type="PROSITE" id="PS51087">
    <property type="entry name" value="APAG"/>
    <property type="match status" value="1"/>
</dbReference>
<dbReference type="Pfam" id="PF04379">
    <property type="entry name" value="DUF525"/>
    <property type="match status" value="1"/>
</dbReference>
<dbReference type="InterPro" id="IPR023065">
    <property type="entry name" value="Uncharacterised_ApaG"/>
</dbReference>
<dbReference type="AlphaFoldDB" id="A0A4R8IUI2"/>
<dbReference type="InterPro" id="IPR036767">
    <property type="entry name" value="ApaG_sf"/>
</dbReference>
<evidence type="ECO:0000256" key="1">
    <source>
        <dbReference type="ARBA" id="ARBA00017693"/>
    </source>
</evidence>
<evidence type="ECO:0000259" key="3">
    <source>
        <dbReference type="PROSITE" id="PS51087"/>
    </source>
</evidence>
<dbReference type="NCBIfam" id="NF003967">
    <property type="entry name" value="PRK05461.1"/>
    <property type="match status" value="1"/>
</dbReference>
<dbReference type="PANTHER" id="PTHR14289">
    <property type="entry name" value="F-BOX ONLY PROTEIN 3"/>
    <property type="match status" value="1"/>
</dbReference>
<dbReference type="SUPFAM" id="SSF110069">
    <property type="entry name" value="ApaG-like"/>
    <property type="match status" value="1"/>
</dbReference>
<sequence>MEQTNQTYNAQVDVETAYIEEQSDPEQDRYVFSYTITIRNEGSVPAKLLSRHWIITDAEGKVQEVEGEGVVGEQPHIKPGDGYRYTSGTVLETPVGSMQGTYHMLADDGVEFEAEIPAFTLAIPRTLH</sequence>
<organism evidence="4 5">
    <name type="scientific">Thiohalophilus thiocyanatoxydans</name>
    <dbReference type="NCBI Taxonomy" id="381308"/>
    <lineage>
        <taxon>Bacteria</taxon>
        <taxon>Pseudomonadati</taxon>
        <taxon>Pseudomonadota</taxon>
        <taxon>Gammaproteobacteria</taxon>
        <taxon>Thiohalomonadales</taxon>
        <taxon>Thiohalophilaceae</taxon>
        <taxon>Thiohalophilus</taxon>
    </lineage>
</organism>
<comment type="caution">
    <text evidence="4">The sequence shown here is derived from an EMBL/GenBank/DDBJ whole genome shotgun (WGS) entry which is preliminary data.</text>
</comment>
<accession>A0A4R8IUI2</accession>
<dbReference type="GO" id="GO:0070987">
    <property type="term" value="P:error-free translesion synthesis"/>
    <property type="evidence" value="ECO:0007669"/>
    <property type="project" value="TreeGrafter"/>
</dbReference>
<gene>
    <name evidence="2" type="primary">apaG</name>
    <name evidence="4" type="ORF">EDC23_0693</name>
</gene>
<evidence type="ECO:0000256" key="2">
    <source>
        <dbReference type="HAMAP-Rule" id="MF_00791"/>
    </source>
</evidence>
<feature type="domain" description="ApaG" evidence="3">
    <location>
        <begin position="4"/>
        <end position="128"/>
    </location>
</feature>
<evidence type="ECO:0000313" key="5">
    <source>
        <dbReference type="Proteomes" id="UP000294914"/>
    </source>
</evidence>
<dbReference type="PANTHER" id="PTHR14289:SF16">
    <property type="entry name" value="POLYMERASE DELTA-INTERACTING PROTEIN 2"/>
    <property type="match status" value="1"/>
</dbReference>
<evidence type="ECO:0000313" key="4">
    <source>
        <dbReference type="EMBL" id="TDY04318.1"/>
    </source>
</evidence>
<name>A0A4R8IUI2_9GAMM</name>
<reference evidence="4 5" key="1">
    <citation type="submission" date="2019-03" db="EMBL/GenBank/DDBJ databases">
        <title>Genomic Encyclopedia of Type Strains, Phase IV (KMG-IV): sequencing the most valuable type-strain genomes for metagenomic binning, comparative biology and taxonomic classification.</title>
        <authorList>
            <person name="Goeker M."/>
        </authorList>
    </citation>
    <scope>NUCLEOTIDE SEQUENCE [LARGE SCALE GENOMIC DNA]</scope>
    <source>
        <strain evidence="4 5">DSM 16326</strain>
    </source>
</reference>
<dbReference type="RefSeq" id="WP_134081126.1">
    <property type="nucleotide sequence ID" value="NZ_SOQX01000001.1"/>
</dbReference>
<protein>
    <recommendedName>
        <fullName evidence="1 2">Protein ApaG</fullName>
    </recommendedName>
</protein>
<dbReference type="EMBL" id="SOQX01000001">
    <property type="protein sequence ID" value="TDY04318.1"/>
    <property type="molecule type" value="Genomic_DNA"/>
</dbReference>
<dbReference type="HAMAP" id="MF_00791">
    <property type="entry name" value="ApaG"/>
    <property type="match status" value="1"/>
</dbReference>
<dbReference type="InterPro" id="IPR007474">
    <property type="entry name" value="ApaG_domain"/>
</dbReference>
<dbReference type="Gene3D" id="2.60.40.1470">
    <property type="entry name" value="ApaG domain"/>
    <property type="match status" value="1"/>
</dbReference>
<dbReference type="Proteomes" id="UP000294914">
    <property type="component" value="Unassembled WGS sequence"/>
</dbReference>
<proteinExistence type="inferred from homology"/>
<keyword evidence="5" id="KW-1185">Reference proteome</keyword>